<comment type="caution">
    <text evidence="2">The sequence shown here is derived from an EMBL/GenBank/DDBJ whole genome shotgun (WGS) entry which is preliminary data.</text>
</comment>
<proteinExistence type="predicted"/>
<dbReference type="AlphaFoldDB" id="A0A9N9K6J2"/>
<gene>
    <name evidence="2" type="ORF">RFULGI_LOCUS18613</name>
</gene>
<dbReference type="Proteomes" id="UP000789396">
    <property type="component" value="Unassembled WGS sequence"/>
</dbReference>
<evidence type="ECO:0000256" key="1">
    <source>
        <dbReference type="SAM" id="MobiDB-lite"/>
    </source>
</evidence>
<accession>A0A9N9K6J2</accession>
<keyword evidence="3" id="KW-1185">Reference proteome</keyword>
<name>A0A9N9K6J2_9GLOM</name>
<organism evidence="2 3">
    <name type="scientific">Racocetra fulgida</name>
    <dbReference type="NCBI Taxonomy" id="60492"/>
    <lineage>
        <taxon>Eukaryota</taxon>
        <taxon>Fungi</taxon>
        <taxon>Fungi incertae sedis</taxon>
        <taxon>Mucoromycota</taxon>
        <taxon>Glomeromycotina</taxon>
        <taxon>Glomeromycetes</taxon>
        <taxon>Diversisporales</taxon>
        <taxon>Gigasporaceae</taxon>
        <taxon>Racocetra</taxon>
    </lineage>
</organism>
<feature type="non-terminal residue" evidence="2">
    <location>
        <position position="1"/>
    </location>
</feature>
<reference evidence="2" key="1">
    <citation type="submission" date="2021-06" db="EMBL/GenBank/DDBJ databases">
        <authorList>
            <person name="Kallberg Y."/>
            <person name="Tangrot J."/>
            <person name="Rosling A."/>
        </authorList>
    </citation>
    <scope>NUCLEOTIDE SEQUENCE</scope>
    <source>
        <strain evidence="2">IN212</strain>
    </source>
</reference>
<dbReference type="EMBL" id="CAJVPZ010083004">
    <property type="protein sequence ID" value="CAG8809623.1"/>
    <property type="molecule type" value="Genomic_DNA"/>
</dbReference>
<evidence type="ECO:0000313" key="2">
    <source>
        <dbReference type="EMBL" id="CAG8809623.1"/>
    </source>
</evidence>
<sequence>NYDWAQLTTQGDTTKRLLGEDVTGGRTLERTVPFDASLRAPTGEITDTKAQEGGDDTC</sequence>
<feature type="region of interest" description="Disordered" evidence="1">
    <location>
        <begin position="39"/>
        <end position="58"/>
    </location>
</feature>
<evidence type="ECO:0000313" key="3">
    <source>
        <dbReference type="Proteomes" id="UP000789396"/>
    </source>
</evidence>
<protein>
    <submittedName>
        <fullName evidence="2">12743_t:CDS:1</fullName>
    </submittedName>
</protein>